<feature type="transmembrane region" description="Helical" evidence="8">
    <location>
        <begin position="898"/>
        <end position="922"/>
    </location>
</feature>
<dbReference type="InterPro" id="IPR001036">
    <property type="entry name" value="Acrflvin-R"/>
</dbReference>
<feature type="transmembrane region" description="Helical" evidence="8">
    <location>
        <begin position="350"/>
        <end position="369"/>
    </location>
</feature>
<dbReference type="PANTHER" id="PTHR32063">
    <property type="match status" value="1"/>
</dbReference>
<dbReference type="Gene3D" id="3.30.70.1440">
    <property type="entry name" value="Multidrug efflux transporter AcrB pore domain"/>
    <property type="match status" value="1"/>
</dbReference>
<dbReference type="InterPro" id="IPR027463">
    <property type="entry name" value="AcrB_DN_DC_subdom"/>
</dbReference>
<keyword evidence="6 8" id="KW-1133">Transmembrane helix</keyword>
<feature type="transmembrane region" description="Helical" evidence="8">
    <location>
        <begin position="968"/>
        <end position="989"/>
    </location>
</feature>
<dbReference type="Gene3D" id="1.20.1640.10">
    <property type="entry name" value="Multidrug efflux transporter AcrB transmembrane domain"/>
    <property type="match status" value="2"/>
</dbReference>
<feature type="transmembrane region" description="Helical" evidence="8">
    <location>
        <begin position="24"/>
        <end position="44"/>
    </location>
</feature>
<dbReference type="Gene3D" id="3.30.70.1430">
    <property type="entry name" value="Multidrug efflux transporter AcrB pore domain"/>
    <property type="match status" value="2"/>
</dbReference>
<feature type="transmembrane region" description="Helical" evidence="8">
    <location>
        <begin position="405"/>
        <end position="427"/>
    </location>
</feature>
<evidence type="ECO:0000256" key="4">
    <source>
        <dbReference type="ARBA" id="ARBA00022519"/>
    </source>
</evidence>
<dbReference type="GO" id="GO:0005886">
    <property type="term" value="C:plasma membrane"/>
    <property type="evidence" value="ECO:0007669"/>
    <property type="project" value="UniProtKB-SubCell"/>
</dbReference>
<dbReference type="PANTHER" id="PTHR32063:SF23">
    <property type="entry name" value="HAE1 FAMILY EFFLLUX PUMP PERMEASE COMPONENT"/>
    <property type="match status" value="1"/>
</dbReference>
<feature type="transmembrane region" description="Helical" evidence="8">
    <location>
        <begin position="447"/>
        <end position="467"/>
    </location>
</feature>
<keyword evidence="5 8" id="KW-0812">Transmembrane</keyword>
<dbReference type="Pfam" id="PF00873">
    <property type="entry name" value="ACR_tran"/>
    <property type="match status" value="1"/>
</dbReference>
<comment type="caution">
    <text evidence="9">The sequence shown here is derived from an EMBL/GenBank/DDBJ whole genome shotgun (WGS) entry which is preliminary data.</text>
</comment>
<dbReference type="FunFam" id="1.20.1640.10:FF:000001">
    <property type="entry name" value="Efflux pump membrane transporter"/>
    <property type="match status" value="1"/>
</dbReference>
<keyword evidence="3" id="KW-1003">Cell membrane</keyword>
<organism evidence="9 10">
    <name type="scientific">Holospora undulata HU1</name>
    <dbReference type="NCBI Taxonomy" id="1321371"/>
    <lineage>
        <taxon>Bacteria</taxon>
        <taxon>Pseudomonadati</taxon>
        <taxon>Pseudomonadota</taxon>
        <taxon>Alphaproteobacteria</taxon>
        <taxon>Holosporales</taxon>
        <taxon>Holosporaceae</taxon>
        <taxon>Holospora</taxon>
    </lineage>
</organism>
<dbReference type="SUPFAM" id="SSF82714">
    <property type="entry name" value="Multidrug efflux transporter AcrB TolC docking domain, DN and DC subdomains"/>
    <property type="match status" value="2"/>
</dbReference>
<dbReference type="RefSeq" id="WP_024161403.1">
    <property type="nucleotide sequence ID" value="NZ_ARPM03000123.1"/>
</dbReference>
<keyword evidence="4" id="KW-0997">Cell inner membrane</keyword>
<protein>
    <submittedName>
        <fullName evidence="9">Putative transporter</fullName>
    </submittedName>
</protein>
<feature type="transmembrane region" description="Helical" evidence="8">
    <location>
        <begin position="375"/>
        <end position="398"/>
    </location>
</feature>
<dbReference type="Gene3D" id="3.30.70.1320">
    <property type="entry name" value="Multidrug efflux transporter AcrB pore domain like"/>
    <property type="match status" value="1"/>
</dbReference>
<proteinExistence type="predicted"/>
<evidence type="ECO:0000256" key="1">
    <source>
        <dbReference type="ARBA" id="ARBA00004429"/>
    </source>
</evidence>
<reference evidence="9 10" key="1">
    <citation type="journal article" date="2013" name="Genome Announc.">
        <title>Draft Genome Sequence of Holospora undulata Strain HU1, a Micronucleus-Specific Symbiont of the Ciliate Paramecium caudatum.</title>
        <authorList>
            <person name="Dohra H."/>
            <person name="Suzuki H."/>
            <person name="Suzuki T."/>
            <person name="Tanaka K."/>
            <person name="Fujishima M."/>
        </authorList>
    </citation>
    <scope>NUCLEOTIDE SEQUENCE [LARGE SCALE GENOMIC DNA]</scope>
    <source>
        <strain evidence="9 10">HU1</strain>
    </source>
</reference>
<keyword evidence="7 8" id="KW-0472">Membrane</keyword>
<gene>
    <name evidence="9" type="ORF">K737_300537</name>
</gene>
<dbReference type="AlphaFoldDB" id="A0A061JIR9"/>
<sequence length="1038" mass="116598">MQTSPSQSSESSRSFTDFFIDRPVFSWVVNIIMMLLGIIAFFQLSTRQYPIVERPSLTVRATFNGSARVIEEQITKLLEESFVSLQSLNSMRSEVQKNESNTWLVFEENRSMDAASADVREILSRVQDKLPENAKVYVTKGNSNALPVMELVVQGEKHVPLTELYAVASRTLKGSIESIPGVAVGEVIGGSELQMEIILDREKLYSYHVGASELSRLIKESSVERALGYLKEENRQFSLTAQSLLSRPDEFSELLIPVGKSNHYGATRKVRLGDLAKVQLGQDEEEYKVFYNGNPVVALQVIPQPNSNPISISKFVHERLENIQKTLPKDIKVYVALDKSIFIKRSINQVYRAIFESIILVLLVIFVFLRSFSSSFIPLITIPISLISTFFIMSTLGFTINVLSLLAMVLAIGLVVDDAIVVLENVYRYLEQGKSRLEAARLGCREIRFSVIAMTLTLAAVYAPISLIPGTIGKMFKEFSLTLAGAVLISGVVALTLSPSMCSMMVNAHTSFSWSPLERVSKGIDIFLEKMENFYVKWVASALNHMKIVWIGGVALSLFSGWVYTTLKKELIPASDEGILRVRMFPPSTRNLKFLEKLALPVDKVLQEVPEVKNRLLIMHMGDSVGRVTLKPWELRSRSCQDIVKELDPLFQKRIAGAEVYTGCVNSSPIGNRTDSAGELEMVLLADKSSEALRTEGRKLRRLLKEIPGIDWVDNTELMEEVGYNVKVHRERISQLGLTPEEIFETLRIFLRGTKVSYFEKDKRMYNVILELPDSERDLEKIPHFFIKGRDAKNEIAMVPLRELVSFEQKSLDSIIYRTDRKGSYTLKAYLKKGASALSVYEDFEKRVQLPSDFELRTEGELKNLQKESGHIYMVFVLAIVFIFLVMSAQFESFLSPLIIMITVPLALAGGVLTLSLVLGIISIYGQIGLITLIGLITKHGILLVDFSDQAQRSGLPLKEAILQGCRLRLRPILMTTLAMVLGAIPLAFSQGPGYEARQQIGWVITGGMTIGTLFTLFVIPCVLFFFMTMKEKFYKNK</sequence>
<evidence type="ECO:0000313" key="10">
    <source>
        <dbReference type="Proteomes" id="UP000026922"/>
    </source>
</evidence>
<evidence type="ECO:0000313" key="9">
    <source>
        <dbReference type="EMBL" id="ETZ05044.1"/>
    </source>
</evidence>
<keyword evidence="10" id="KW-1185">Reference proteome</keyword>
<comment type="subcellular location">
    <subcellularLocation>
        <location evidence="1">Cell inner membrane</location>
        <topology evidence="1">Multi-pass membrane protein</topology>
    </subcellularLocation>
</comment>
<accession>A0A061JIR9</accession>
<dbReference type="SUPFAM" id="SSF82693">
    <property type="entry name" value="Multidrug efflux transporter AcrB pore domain, PN1, PN2, PC1 and PC2 subdomains"/>
    <property type="match status" value="3"/>
</dbReference>
<dbReference type="SUPFAM" id="SSF82866">
    <property type="entry name" value="Multidrug efflux transporter AcrB transmembrane domain"/>
    <property type="match status" value="2"/>
</dbReference>
<dbReference type="Gene3D" id="3.30.2090.10">
    <property type="entry name" value="Multidrug efflux transporter AcrB TolC docking domain, DN and DC subdomains"/>
    <property type="match status" value="2"/>
</dbReference>
<name>A0A061JIR9_9PROT</name>
<evidence type="ECO:0000256" key="5">
    <source>
        <dbReference type="ARBA" id="ARBA00022692"/>
    </source>
</evidence>
<feature type="transmembrane region" description="Helical" evidence="8">
    <location>
        <begin position="479"/>
        <end position="497"/>
    </location>
</feature>
<dbReference type="Proteomes" id="UP000026922">
    <property type="component" value="Unassembled WGS sequence"/>
</dbReference>
<dbReference type="PRINTS" id="PR00702">
    <property type="entry name" value="ACRIFLAVINRP"/>
</dbReference>
<keyword evidence="2" id="KW-0813">Transport</keyword>
<dbReference type="GO" id="GO:0042910">
    <property type="term" value="F:xenobiotic transmembrane transporter activity"/>
    <property type="evidence" value="ECO:0007669"/>
    <property type="project" value="TreeGrafter"/>
</dbReference>
<evidence type="ECO:0000256" key="7">
    <source>
        <dbReference type="ARBA" id="ARBA00023136"/>
    </source>
</evidence>
<evidence type="ECO:0000256" key="3">
    <source>
        <dbReference type="ARBA" id="ARBA00022475"/>
    </source>
</evidence>
<evidence type="ECO:0000256" key="8">
    <source>
        <dbReference type="SAM" id="Phobius"/>
    </source>
</evidence>
<evidence type="ECO:0000256" key="6">
    <source>
        <dbReference type="ARBA" id="ARBA00022989"/>
    </source>
</evidence>
<feature type="transmembrane region" description="Helical" evidence="8">
    <location>
        <begin position="1001"/>
        <end position="1028"/>
    </location>
</feature>
<dbReference type="EMBL" id="ARPM03000123">
    <property type="protein sequence ID" value="ETZ05044.1"/>
    <property type="molecule type" value="Genomic_DNA"/>
</dbReference>
<evidence type="ECO:0000256" key="2">
    <source>
        <dbReference type="ARBA" id="ARBA00022448"/>
    </source>
</evidence>
<feature type="transmembrane region" description="Helical" evidence="8">
    <location>
        <begin position="872"/>
        <end position="891"/>
    </location>
</feature>